<keyword evidence="4" id="KW-0233">DNA recombination</keyword>
<dbReference type="AlphaFoldDB" id="F9ZMK1"/>
<keyword evidence="7" id="KW-1185">Reference proteome</keyword>
<organism evidence="6 7">
    <name type="scientific">Acidithiobacillus caldus (strain SM-1)</name>
    <dbReference type="NCBI Taxonomy" id="990288"/>
    <lineage>
        <taxon>Bacteria</taxon>
        <taxon>Pseudomonadati</taxon>
        <taxon>Pseudomonadota</taxon>
        <taxon>Acidithiobacillia</taxon>
        <taxon>Acidithiobacillales</taxon>
        <taxon>Acidithiobacillaceae</taxon>
        <taxon>Acidithiobacillus</taxon>
    </lineage>
</organism>
<keyword evidence="2" id="KW-0229">DNA integration</keyword>
<dbReference type="GO" id="GO:0006310">
    <property type="term" value="P:DNA recombination"/>
    <property type="evidence" value="ECO:0007669"/>
    <property type="project" value="UniProtKB-KW"/>
</dbReference>
<dbReference type="STRING" id="990288.Atc_0741"/>
<keyword evidence="3" id="KW-0238">DNA-binding</keyword>
<dbReference type="GO" id="GO:0015074">
    <property type="term" value="P:DNA integration"/>
    <property type="evidence" value="ECO:0007669"/>
    <property type="project" value="UniProtKB-KW"/>
</dbReference>
<comment type="similarity">
    <text evidence="1">Belongs to the 'phage' integrase family.</text>
</comment>
<dbReference type="InterPro" id="IPR046668">
    <property type="entry name" value="DUF6538"/>
</dbReference>
<dbReference type="HOGENOM" id="CLU_022238_3_1_6"/>
<feature type="domain" description="Tyr recombinase" evidence="5">
    <location>
        <begin position="266"/>
        <end position="466"/>
    </location>
</feature>
<dbReference type="SUPFAM" id="SSF56349">
    <property type="entry name" value="DNA breaking-rejoining enzymes"/>
    <property type="match status" value="1"/>
</dbReference>
<evidence type="ECO:0000259" key="5">
    <source>
        <dbReference type="PROSITE" id="PS51898"/>
    </source>
</evidence>
<dbReference type="EMBL" id="CP002573">
    <property type="protein sequence ID" value="AEK57390.1"/>
    <property type="molecule type" value="Genomic_DNA"/>
</dbReference>
<evidence type="ECO:0000313" key="6">
    <source>
        <dbReference type="EMBL" id="AEK57390.1"/>
    </source>
</evidence>
<dbReference type="Proteomes" id="UP000006135">
    <property type="component" value="Chromosome"/>
</dbReference>
<proteinExistence type="inferred from homology"/>
<name>F9ZMK1_ACICS</name>
<dbReference type="Pfam" id="PF00589">
    <property type="entry name" value="Phage_integrase"/>
    <property type="match status" value="1"/>
</dbReference>
<dbReference type="PANTHER" id="PTHR30349:SF41">
    <property type="entry name" value="INTEGRASE_RECOMBINASE PROTEIN MJ0367-RELATED"/>
    <property type="match status" value="1"/>
</dbReference>
<evidence type="ECO:0000256" key="1">
    <source>
        <dbReference type="ARBA" id="ARBA00008857"/>
    </source>
</evidence>
<protein>
    <recommendedName>
        <fullName evidence="5">Tyr recombinase domain-containing protein</fullName>
    </recommendedName>
</protein>
<gene>
    <name evidence="6" type="ordered locus">Atc_0741</name>
</gene>
<dbReference type="GO" id="GO:0003677">
    <property type="term" value="F:DNA binding"/>
    <property type="evidence" value="ECO:0007669"/>
    <property type="project" value="UniProtKB-KW"/>
</dbReference>
<dbReference type="InterPro" id="IPR011010">
    <property type="entry name" value="DNA_brk_join_enz"/>
</dbReference>
<dbReference type="InterPro" id="IPR050090">
    <property type="entry name" value="Tyrosine_recombinase_XerCD"/>
</dbReference>
<dbReference type="CDD" id="cd01184">
    <property type="entry name" value="INT_C_like_1"/>
    <property type="match status" value="1"/>
</dbReference>
<evidence type="ECO:0000313" key="7">
    <source>
        <dbReference type="Proteomes" id="UP000006135"/>
    </source>
</evidence>
<evidence type="ECO:0000256" key="4">
    <source>
        <dbReference type="ARBA" id="ARBA00023172"/>
    </source>
</evidence>
<sequence length="482" mass="55001">MRSVMLPVAGGHLLRRGRAGFFTYRYRVPPDLRERLGRAQIWFALKTADLYEAQERAAKIWLRIRDMNRKKQLDGLALMFARRPDGTLTFTDVEPKDVETITRLVQSLSPSVSAGVPVASPTTSAPTVKADLASAAWSEYERAKIASKRWSDSTLKENKTAINLFLQIACDRPMSVYSNEDFRQFVQGLMRLPKYYSTSPAWRGRTIAELAKTGPGGQEPKNINKQIRFLSAFFDWYCKAYYEIRTTHTLANHLVEEGRKTVKDSEVRKAMSDAQLQKFYQACLADVDDKRKKGAAFKIWLVPLAAYTGARIGELGQLRTDDIRQVDGVWVFDLLEIEDGQSLKTAASRRQIPVHHALIDGGFLDFVKEQRVKRRKWLWENDKVVDKADVASKTANRLRNKIPEISGKNNGLSMHSVRHSFITKLKNCSTANDQERADLAGHARKGTEGDTRYYKTDLSRLQKHLNEIKYDFNIVRWIDLPG</sequence>
<accession>F9ZMK1</accession>
<dbReference type="KEGG" id="acu:Atc_0741"/>
<dbReference type="PANTHER" id="PTHR30349">
    <property type="entry name" value="PHAGE INTEGRASE-RELATED"/>
    <property type="match status" value="1"/>
</dbReference>
<evidence type="ECO:0000256" key="2">
    <source>
        <dbReference type="ARBA" id="ARBA00022908"/>
    </source>
</evidence>
<dbReference type="InterPro" id="IPR013762">
    <property type="entry name" value="Integrase-like_cat_sf"/>
</dbReference>
<dbReference type="PROSITE" id="PS51898">
    <property type="entry name" value="TYR_RECOMBINASE"/>
    <property type="match status" value="1"/>
</dbReference>
<dbReference type="OrthoDB" id="7222937at2"/>
<reference evidence="6 7" key="1">
    <citation type="journal article" date="2011" name="J. Genet. Genomics">
        <title>Unraveling the Acidithiobacillus caldus complete genome and its central metabolisms for carbon assimilation.</title>
        <authorList>
            <person name="You X.Y."/>
            <person name="Guo X."/>
            <person name="Zheng H.J."/>
            <person name="Zhang M.J."/>
            <person name="Liu L.J."/>
            <person name="Zhu Y.Q."/>
            <person name="Zhu B."/>
            <person name="Wang S.Y."/>
            <person name="Zhao G.P."/>
            <person name="Poetsch A."/>
            <person name="Jiang C.Y."/>
            <person name="Liu S.J."/>
        </authorList>
    </citation>
    <scope>NUCLEOTIDE SEQUENCE [LARGE SCALE GENOMIC DNA]</scope>
    <source>
        <strain evidence="6 7">SM-1</strain>
    </source>
</reference>
<dbReference type="InterPro" id="IPR002104">
    <property type="entry name" value="Integrase_catalytic"/>
</dbReference>
<dbReference type="Gene3D" id="1.10.443.10">
    <property type="entry name" value="Intergrase catalytic core"/>
    <property type="match status" value="1"/>
</dbReference>
<dbReference type="Pfam" id="PF20172">
    <property type="entry name" value="DUF6538"/>
    <property type="match status" value="1"/>
</dbReference>
<evidence type="ECO:0000256" key="3">
    <source>
        <dbReference type="ARBA" id="ARBA00023125"/>
    </source>
</evidence>